<feature type="compositionally biased region" description="Gly residues" evidence="1">
    <location>
        <begin position="830"/>
        <end position="854"/>
    </location>
</feature>
<feature type="region of interest" description="Disordered" evidence="1">
    <location>
        <begin position="485"/>
        <end position="537"/>
    </location>
</feature>
<dbReference type="GeneID" id="80832497"/>
<feature type="region of interest" description="Disordered" evidence="1">
    <location>
        <begin position="1"/>
        <end position="38"/>
    </location>
</feature>
<dbReference type="Gene3D" id="3.90.320.10">
    <property type="match status" value="1"/>
</dbReference>
<dbReference type="KEGG" id="vg:80832497"/>
<evidence type="ECO:0000313" key="3">
    <source>
        <dbReference type="Proteomes" id="UP000827344"/>
    </source>
</evidence>
<dbReference type="InterPro" id="IPR011604">
    <property type="entry name" value="PDDEXK-like_dom_sf"/>
</dbReference>
<dbReference type="RefSeq" id="YP_010845344.1">
    <property type="nucleotide sequence ID" value="NC_079188.1"/>
</dbReference>
<evidence type="ECO:0000313" key="2">
    <source>
        <dbReference type="EMBL" id="QTQ06844.1"/>
    </source>
</evidence>
<proteinExistence type="predicted"/>
<name>A0AAE7UUB8_9CAUD</name>
<keyword evidence="3" id="KW-1185">Reference proteome</keyword>
<protein>
    <submittedName>
        <fullName evidence="2">Uncharacterized protein</fullName>
    </submittedName>
</protein>
<evidence type="ECO:0000256" key="1">
    <source>
        <dbReference type="SAM" id="MobiDB-lite"/>
    </source>
</evidence>
<feature type="compositionally biased region" description="Basic residues" evidence="1">
    <location>
        <begin position="514"/>
        <end position="529"/>
    </location>
</feature>
<accession>A0AAE7UUB8</accession>
<sequence>MDKRPTLSIGRKAKHKGKLQNPIADFKKPKSSHSYASAQFETPVVKRSRAIIRKSDEFWQDEDGEGFLDSLYTPSESVHSDEYLASKTSSEQILAARIAGAGPDAVAAFLHHVEKAKSLGAVNPASFWNSDNPTEKLAYMASRGQINLQSIAAGMRATDKHWGNPIAEGEYESDFSERHAAAAKSRAHHNLQDPTSRMLSVVGAMTVSDQTWKQQVDEPDRITPDSNDKWTEKLQKGAQAIGMIAGAYINADKLEGGEFGPAYAAMHKRLQTVVAKSLSKSISDTGFEMATRGPGRAPVGWTRAMPGIEEIKRSLPVSDRMFINDRVDKLWSEVDGKFESPFTQAIKDLRDVYANHDEGGLARPKNFEHRERQYLLDEMAASGLVDPTQTVISQNPGRDEMYDFKVTTDASELHESAMKSLGATAADLVGDPTLRDQVKRAAAEIAATGTAENTVASTLVPKLTWESLMRDPNAVREDFKFSGRHMYGEGQPAVPLPDREPSKFEQSVPDPGRVRTRGGRATQAKKRPKAPSVVNPGDVIQDAGAAMDAAKIASGDPAAARAKYFAENPHLKHIADDDDKSDPMSAWQRNRRGKVTSSAAIGLVDPEARKGATRRLVEGALTPLDTPADIAAGTLMTKSGDALEPIALDWYRAKFDPNAFEPGMMINRNRAGQATTPDAVTGDGRRNIEVKSRWDRIDPTSKDLTPAQRATLMKNFAQIQHQMYLSGASSTDLIEIIRDPQNPNKPLGGSLKDGENIFKRTIERDDEYIRQNKAEWDKKGRQAAQLANLSQKDQKALAKAVEDGNLQAFEKIAKKRGIEDAEGLAKDMGFGDGGGKGGGRGGKGGGGSGGNYGGFGGRDAPTTVRGAVRAGLSNAGKLGGIANVALAGAEIVWNGANWVNDTGLGLSMAARTAGMRETPFQNARDMLRSSRYLNEKDAVSDLTSITLAKGGLEVGHVDRAVNLVNSTRGAITIGDLRRLDPNDANSISGLIATAEGRMRARGDSEYAIAAQMEQSGLKSLLSAKDAEQGRMSLNTTITNIDRKIEDMAVSLGDLAGKGIDGITGALDSIHGTLLNHFGIDANGDGPLDRLVQPFKNGPAIPSVGSKKMWDNYPVPGRKVENPVEVPTSDVDYGNGPTSAELIQQLNRWSGDGNFLDASETSAAQARFDSMTVQQRMATFENLLNKDSGTLGGGKVEVVLKTEGVQLSVKDEEGRVKSKALLPYEQGQFD</sequence>
<reference evidence="2 3" key="1">
    <citation type="submission" date="2020-12" db="EMBL/GenBank/DDBJ databases">
        <title>Genomic analysis of Aeromonas hydrophila bacteriophages isolated in striped catfish farms in the Mekong Delta, Vietnam.</title>
        <authorList>
            <person name="Hoang H.A."/>
            <person name="Quang V.T."/>
            <person name="Phi N.L."/>
            <person name="Thi X.T."/>
            <person name="Nguyen N.H."/>
        </authorList>
    </citation>
    <scope>NUCLEOTIDE SEQUENCE [LARGE SCALE GENOMIC DNA]</scope>
</reference>
<dbReference type="Proteomes" id="UP000827344">
    <property type="component" value="Segment"/>
</dbReference>
<dbReference type="EMBL" id="MW380983">
    <property type="protein sequence ID" value="QTQ06844.1"/>
    <property type="molecule type" value="Genomic_DNA"/>
</dbReference>
<dbReference type="SUPFAM" id="SSF52980">
    <property type="entry name" value="Restriction endonuclease-like"/>
    <property type="match status" value="1"/>
</dbReference>
<feature type="region of interest" description="Disordered" evidence="1">
    <location>
        <begin position="829"/>
        <end position="854"/>
    </location>
</feature>
<organism evidence="2 3">
    <name type="scientific">Aeromonas phage PVN03</name>
    <dbReference type="NCBI Taxonomy" id="2822864"/>
    <lineage>
        <taxon>Viruses</taxon>
        <taxon>Duplodnaviria</taxon>
        <taxon>Heunggongvirae</taxon>
        <taxon>Uroviricota</taxon>
        <taxon>Caudoviricetes</taxon>
        <taxon>Chaseviridae</taxon>
        <taxon>Nefertitivirinae</taxon>
        <taxon>Phayathaivirus</taxon>
        <taxon>Phayathaivirus PVN03</taxon>
    </lineage>
</organism>
<dbReference type="InterPro" id="IPR011335">
    <property type="entry name" value="Restrct_endonuc-II-like"/>
</dbReference>